<gene>
    <name evidence="2" type="ORF">D8M05_06215</name>
</gene>
<dbReference type="Proteomes" id="UP000281813">
    <property type="component" value="Unassembled WGS sequence"/>
</dbReference>
<name>A0A494Z4D5_9BACI</name>
<evidence type="ECO:0000313" key="3">
    <source>
        <dbReference type="Proteomes" id="UP000281813"/>
    </source>
</evidence>
<evidence type="ECO:0000313" key="2">
    <source>
        <dbReference type="EMBL" id="RKQ16845.1"/>
    </source>
</evidence>
<protein>
    <submittedName>
        <fullName evidence="2">DUF5082 domain-containing protein</fullName>
    </submittedName>
</protein>
<dbReference type="Gene3D" id="1.10.287.1490">
    <property type="match status" value="1"/>
</dbReference>
<comment type="caution">
    <text evidence="2">The sequence shown here is derived from an EMBL/GenBank/DDBJ whole genome shotgun (WGS) entry which is preliminary data.</text>
</comment>
<reference evidence="2 3" key="1">
    <citation type="journal article" date="2015" name="Antonie Van Leeuwenhoek">
        <title>Oceanobacillus bengalensis sp. nov., a bacterium isolated from seawater of the Bay of Bengal.</title>
        <authorList>
            <person name="Yongchang O."/>
            <person name="Xiang W."/>
            <person name="Wang G."/>
        </authorList>
    </citation>
    <scope>NUCLEOTIDE SEQUENCE [LARGE SCALE GENOMIC DNA]</scope>
    <source>
        <strain evidence="2 3">MCCC 1K00260</strain>
    </source>
</reference>
<dbReference type="EMBL" id="RBZO01000007">
    <property type="protein sequence ID" value="RKQ16845.1"/>
    <property type="molecule type" value="Genomic_DNA"/>
</dbReference>
<dbReference type="OrthoDB" id="2980602at2"/>
<proteinExistence type="predicted"/>
<keyword evidence="3" id="KW-1185">Reference proteome</keyword>
<keyword evidence="1" id="KW-0175">Coiled coil</keyword>
<accession>A0A494Z4D5</accession>
<dbReference type="RefSeq" id="WP_121129739.1">
    <property type="nucleotide sequence ID" value="NZ_JBHUFK010000033.1"/>
</dbReference>
<sequence length="140" mass="16239">MQEELESLQTSYSSKQQQLNACTNQVTSLNAKIQRIESIIGEFTNFKSDLIDHRNDVKIVANKDYTYWQGDLFDNYHDEIKDQLVNDSLKEYIRSIDDNLDNLNNEKMRLENEVYSTEGLIGSIKSALNWLGTKIDNLLN</sequence>
<organism evidence="2 3">
    <name type="scientific">Oceanobacillus bengalensis</name>
    <dbReference type="NCBI Taxonomy" id="1435466"/>
    <lineage>
        <taxon>Bacteria</taxon>
        <taxon>Bacillati</taxon>
        <taxon>Bacillota</taxon>
        <taxon>Bacilli</taxon>
        <taxon>Bacillales</taxon>
        <taxon>Bacillaceae</taxon>
        <taxon>Oceanobacillus</taxon>
    </lineage>
</organism>
<feature type="coiled-coil region" evidence="1">
    <location>
        <begin position="86"/>
        <end position="120"/>
    </location>
</feature>
<dbReference type="AlphaFoldDB" id="A0A494Z4D5"/>
<evidence type="ECO:0000256" key="1">
    <source>
        <dbReference type="SAM" id="Coils"/>
    </source>
</evidence>